<sequence length="236" mass="26798">MSDVTISETNRRAIPWLLWAIWKNRNSIIYAGTQISTEVLTRQAVEEATIWTEVNSSATTLSSLSPALVIALRWSPPRTRFVKCNVNANWRNSSSLYGGAWITRDHEGTVLHHARDAFTGVPNRLTAELRCIVWSMKSQIDPGHHEVIFAIDNKEAFAALANVAAWPRYRSLLEQIMVLKTRFRTASFEQESERSNSIVRDIARSVLRDGRFQSYLALGGPAWLHNRIQDEAHTNI</sequence>
<dbReference type="EMBL" id="QGKX02000004">
    <property type="protein sequence ID" value="KAF3602253.1"/>
    <property type="molecule type" value="Genomic_DNA"/>
</dbReference>
<protein>
    <recommendedName>
        <fullName evidence="1">RNase H type-1 domain-containing protein</fullName>
    </recommendedName>
</protein>
<dbReference type="GO" id="GO:0003676">
    <property type="term" value="F:nucleic acid binding"/>
    <property type="evidence" value="ECO:0007669"/>
    <property type="project" value="InterPro"/>
</dbReference>
<accession>A0A8S9SQ94</accession>
<evidence type="ECO:0000313" key="2">
    <source>
        <dbReference type="EMBL" id="KAF3602253.1"/>
    </source>
</evidence>
<gene>
    <name evidence="2" type="ORF">F2Q69_00039025</name>
</gene>
<dbReference type="PANTHER" id="PTHR47074:SF53">
    <property type="entry name" value="REVERSE TRANSCRIPTASE-LIKE PROTEIN"/>
    <property type="match status" value="1"/>
</dbReference>
<dbReference type="InterPro" id="IPR002156">
    <property type="entry name" value="RNaseH_domain"/>
</dbReference>
<dbReference type="InterPro" id="IPR052929">
    <property type="entry name" value="RNase_H-like_EbsB-rel"/>
</dbReference>
<dbReference type="PANTHER" id="PTHR47074">
    <property type="entry name" value="BNAC02G40300D PROTEIN"/>
    <property type="match status" value="1"/>
</dbReference>
<dbReference type="AlphaFoldDB" id="A0A8S9SQ94"/>
<dbReference type="GO" id="GO:0004523">
    <property type="term" value="F:RNA-DNA hybrid ribonuclease activity"/>
    <property type="evidence" value="ECO:0007669"/>
    <property type="project" value="InterPro"/>
</dbReference>
<proteinExistence type="predicted"/>
<comment type="caution">
    <text evidence="2">The sequence shown here is derived from an EMBL/GenBank/DDBJ whole genome shotgun (WGS) entry which is preliminary data.</text>
</comment>
<organism evidence="2 3">
    <name type="scientific">Brassica cretica</name>
    <name type="common">Mustard</name>
    <dbReference type="NCBI Taxonomy" id="69181"/>
    <lineage>
        <taxon>Eukaryota</taxon>
        <taxon>Viridiplantae</taxon>
        <taxon>Streptophyta</taxon>
        <taxon>Embryophyta</taxon>
        <taxon>Tracheophyta</taxon>
        <taxon>Spermatophyta</taxon>
        <taxon>Magnoliopsida</taxon>
        <taxon>eudicotyledons</taxon>
        <taxon>Gunneridae</taxon>
        <taxon>Pentapetalae</taxon>
        <taxon>rosids</taxon>
        <taxon>malvids</taxon>
        <taxon>Brassicales</taxon>
        <taxon>Brassicaceae</taxon>
        <taxon>Brassiceae</taxon>
        <taxon>Brassica</taxon>
    </lineage>
</organism>
<name>A0A8S9SQ94_BRACR</name>
<dbReference type="Pfam" id="PF13456">
    <property type="entry name" value="RVT_3"/>
    <property type="match status" value="1"/>
</dbReference>
<evidence type="ECO:0000313" key="3">
    <source>
        <dbReference type="Proteomes" id="UP000712600"/>
    </source>
</evidence>
<dbReference type="Proteomes" id="UP000712600">
    <property type="component" value="Unassembled WGS sequence"/>
</dbReference>
<feature type="domain" description="RNase H type-1" evidence="1">
    <location>
        <begin position="85"/>
        <end position="204"/>
    </location>
</feature>
<evidence type="ECO:0000259" key="1">
    <source>
        <dbReference type="Pfam" id="PF13456"/>
    </source>
</evidence>
<reference evidence="2" key="1">
    <citation type="submission" date="2019-12" db="EMBL/GenBank/DDBJ databases">
        <title>Genome sequencing and annotation of Brassica cretica.</title>
        <authorList>
            <person name="Studholme D.J."/>
            <person name="Sarris P."/>
        </authorList>
    </citation>
    <scope>NUCLEOTIDE SEQUENCE</scope>
    <source>
        <strain evidence="2">PFS-109/04</strain>
        <tissue evidence="2">Leaf</tissue>
    </source>
</reference>